<organism evidence="6 7">
    <name type="scientific">candidate division WOR-3 bacterium</name>
    <dbReference type="NCBI Taxonomy" id="2052148"/>
    <lineage>
        <taxon>Bacteria</taxon>
        <taxon>Bacteria division WOR-3</taxon>
    </lineage>
</organism>
<gene>
    <name evidence="6" type="ORF">DRP53_00240</name>
</gene>
<evidence type="ECO:0000313" key="6">
    <source>
        <dbReference type="EMBL" id="RKX71856.1"/>
    </source>
</evidence>
<dbReference type="PANTHER" id="PTHR43177">
    <property type="entry name" value="PROTEIN NRFC"/>
    <property type="match status" value="1"/>
</dbReference>
<dbReference type="Pfam" id="PF12797">
    <property type="entry name" value="Fer4_2"/>
    <property type="match status" value="1"/>
</dbReference>
<reference evidence="6 7" key="1">
    <citation type="submission" date="2018-06" db="EMBL/GenBank/DDBJ databases">
        <title>Extensive metabolic versatility and redundancy in microbially diverse, dynamic hydrothermal sediments.</title>
        <authorList>
            <person name="Dombrowski N."/>
            <person name="Teske A."/>
            <person name="Baker B.J."/>
        </authorList>
    </citation>
    <scope>NUCLEOTIDE SEQUENCE [LARGE SCALE GENOMIC DNA]</scope>
    <source>
        <strain evidence="6">B36_G15</strain>
    </source>
</reference>
<evidence type="ECO:0000256" key="4">
    <source>
        <dbReference type="ARBA" id="ARBA00023014"/>
    </source>
</evidence>
<name>A0A660SP26_UNCW3</name>
<dbReference type="GO" id="GO:0051539">
    <property type="term" value="F:4 iron, 4 sulfur cluster binding"/>
    <property type="evidence" value="ECO:0007669"/>
    <property type="project" value="UniProtKB-KW"/>
</dbReference>
<dbReference type="AlphaFoldDB" id="A0A660SP26"/>
<dbReference type="InterPro" id="IPR017896">
    <property type="entry name" value="4Fe4S_Fe-S-bd"/>
</dbReference>
<dbReference type="Gene3D" id="3.30.70.20">
    <property type="match status" value="2"/>
</dbReference>
<dbReference type="Pfam" id="PF13247">
    <property type="entry name" value="Fer4_11"/>
    <property type="match status" value="1"/>
</dbReference>
<dbReference type="PROSITE" id="PS51379">
    <property type="entry name" value="4FE4S_FER_2"/>
    <property type="match status" value="3"/>
</dbReference>
<keyword evidence="2" id="KW-0479">Metal-binding</keyword>
<dbReference type="PROSITE" id="PS00198">
    <property type="entry name" value="4FE4S_FER_1"/>
    <property type="match status" value="1"/>
</dbReference>
<comment type="caution">
    <text evidence="6">The sequence shown here is derived from an EMBL/GenBank/DDBJ whole genome shotgun (WGS) entry which is preliminary data.</text>
</comment>
<accession>A0A660SP26</accession>
<feature type="domain" description="4Fe-4S ferredoxin-type" evidence="5">
    <location>
        <begin position="36"/>
        <end position="68"/>
    </location>
</feature>
<dbReference type="GO" id="GO:0046872">
    <property type="term" value="F:metal ion binding"/>
    <property type="evidence" value="ECO:0007669"/>
    <property type="project" value="UniProtKB-KW"/>
</dbReference>
<feature type="domain" description="4Fe-4S ferredoxin-type" evidence="5">
    <location>
        <begin position="3"/>
        <end position="22"/>
    </location>
</feature>
<keyword evidence="3" id="KW-0408">Iron</keyword>
<dbReference type="Proteomes" id="UP000268469">
    <property type="component" value="Unassembled WGS sequence"/>
</dbReference>
<feature type="domain" description="4Fe-4S ferredoxin-type" evidence="5">
    <location>
        <begin position="69"/>
        <end position="98"/>
    </location>
</feature>
<dbReference type="InterPro" id="IPR017900">
    <property type="entry name" value="4Fe4S_Fe_S_CS"/>
</dbReference>
<keyword evidence="1" id="KW-0004">4Fe-4S</keyword>
<dbReference type="SUPFAM" id="SSF54862">
    <property type="entry name" value="4Fe-4S ferredoxins"/>
    <property type="match status" value="1"/>
</dbReference>
<dbReference type="EMBL" id="QNBE01000001">
    <property type="protein sequence ID" value="RKX71856.1"/>
    <property type="molecule type" value="Genomic_DNA"/>
</dbReference>
<evidence type="ECO:0000259" key="5">
    <source>
        <dbReference type="PROSITE" id="PS51379"/>
    </source>
</evidence>
<protein>
    <submittedName>
        <fullName evidence="6">Ferredoxin</fullName>
    </submittedName>
</protein>
<evidence type="ECO:0000256" key="3">
    <source>
        <dbReference type="ARBA" id="ARBA00023004"/>
    </source>
</evidence>
<dbReference type="InterPro" id="IPR050954">
    <property type="entry name" value="ET_IronSulfur_Cluster-Binding"/>
</dbReference>
<evidence type="ECO:0000256" key="2">
    <source>
        <dbReference type="ARBA" id="ARBA00022723"/>
    </source>
</evidence>
<dbReference type="PANTHER" id="PTHR43177:SF3">
    <property type="entry name" value="PROTEIN NRFC HOMOLOG"/>
    <property type="match status" value="1"/>
</dbReference>
<proteinExistence type="predicted"/>
<keyword evidence="4" id="KW-0411">Iron-sulfur</keyword>
<evidence type="ECO:0000256" key="1">
    <source>
        <dbReference type="ARBA" id="ARBA00022485"/>
    </source>
</evidence>
<sequence>MERKIYLDLDRCIGCHSCSAACYAHFGEFRINIAELEPEVALPAACRQCENALCLNACPTEALERKGDGRIERALFHCVGCLSCVIACPFGVMPPPLSFHVAQKCNYCPDLETGPRCVSACPTGALRFITRDELEKVETGIMISSRSPFFRRTR</sequence>
<evidence type="ECO:0000313" key="7">
    <source>
        <dbReference type="Proteomes" id="UP000268469"/>
    </source>
</evidence>